<dbReference type="InterPro" id="IPR008972">
    <property type="entry name" value="Cupredoxin"/>
</dbReference>
<keyword evidence="1" id="KW-0479">Metal-binding</keyword>
<reference evidence="6" key="1">
    <citation type="journal article" date="2020" name="mSystems">
        <title>Genome- and Community-Level Interaction Insights into Carbon Utilization and Element Cycling Functions of Hydrothermarchaeota in Hydrothermal Sediment.</title>
        <authorList>
            <person name="Zhou Z."/>
            <person name="Liu Y."/>
            <person name="Xu W."/>
            <person name="Pan J."/>
            <person name="Luo Z.H."/>
            <person name="Li M."/>
        </authorList>
    </citation>
    <scope>NUCLEOTIDE SEQUENCE [LARGE SCALE GENOMIC DNA]</scope>
    <source>
        <strain evidence="6">SpSt-1074</strain>
    </source>
</reference>
<keyword evidence="3" id="KW-0186">Copper</keyword>
<dbReference type="InterPro" id="IPR002355">
    <property type="entry name" value="Cu_oxidase_Cu_BS"/>
</dbReference>
<dbReference type="PROSITE" id="PS00080">
    <property type="entry name" value="MULTICOPPER_OXIDASE2"/>
    <property type="match status" value="1"/>
</dbReference>
<dbReference type="Pfam" id="PF07732">
    <property type="entry name" value="Cu-oxidase_3"/>
    <property type="match status" value="1"/>
</dbReference>
<organism evidence="6">
    <name type="scientific">Caldiarchaeum subterraneum</name>
    <dbReference type="NCBI Taxonomy" id="311458"/>
    <lineage>
        <taxon>Archaea</taxon>
        <taxon>Nitrososphaerota</taxon>
        <taxon>Candidatus Caldarchaeales</taxon>
        <taxon>Candidatus Caldarchaeaceae</taxon>
        <taxon>Candidatus Caldarchaeum</taxon>
    </lineage>
</organism>
<dbReference type="GO" id="GO:0005507">
    <property type="term" value="F:copper ion binding"/>
    <property type="evidence" value="ECO:0007669"/>
    <property type="project" value="InterPro"/>
</dbReference>
<evidence type="ECO:0000256" key="2">
    <source>
        <dbReference type="ARBA" id="ARBA00023002"/>
    </source>
</evidence>
<evidence type="ECO:0000259" key="4">
    <source>
        <dbReference type="Pfam" id="PF07731"/>
    </source>
</evidence>
<dbReference type="InterPro" id="IPR033138">
    <property type="entry name" value="Cu_oxidase_CS"/>
</dbReference>
<dbReference type="CDD" id="cd11024">
    <property type="entry name" value="CuRO_1_2DMCO_NIR_like"/>
    <property type="match status" value="1"/>
</dbReference>
<dbReference type="AlphaFoldDB" id="A0A7J3VT09"/>
<dbReference type="GO" id="GO:0016491">
    <property type="term" value="F:oxidoreductase activity"/>
    <property type="evidence" value="ECO:0007669"/>
    <property type="project" value="UniProtKB-KW"/>
</dbReference>
<evidence type="ECO:0000256" key="1">
    <source>
        <dbReference type="ARBA" id="ARBA00022723"/>
    </source>
</evidence>
<keyword evidence="2" id="KW-0560">Oxidoreductase</keyword>
<sequence>MKTAYILAGLISAGFLLGYTTAIFWAPTVFPNLFGARAQQANVHEYTIFIEPARIEIAPGVFWNAWTYNGTVPGPTLYAKVGDLIRIRAINKLNLTHSLHPHLPYYDLKHDGSQINILTGVGAGSMIPPGGEWVYEWPATKAGIWYYHCHSADGGLRIVDHMLMGLYGAIIVDEIDEPPARNFVIFMAETPAVRGAIVGSGQRPFYIMNGMGVPGGEHEIELVFLGQSKVFPQLKGLQGVSQLFNTSMPVFKAKVGERIRLHIINIGDLYHSFHAHVGDLRSQYVLGGRSWPAQIVPLVPGAADTIIYVLNQPGVYLFHCHVVSHADAGMIGLFILEEP</sequence>
<proteinExistence type="predicted"/>
<name>A0A7J3VT09_CALS0</name>
<dbReference type="Gene3D" id="2.60.40.420">
    <property type="entry name" value="Cupredoxins - blue copper proteins"/>
    <property type="match status" value="1"/>
</dbReference>
<evidence type="ECO:0000256" key="3">
    <source>
        <dbReference type="ARBA" id="ARBA00023008"/>
    </source>
</evidence>
<dbReference type="PANTHER" id="PTHR11709:SF394">
    <property type="entry name" value="FI03373P-RELATED"/>
    <property type="match status" value="1"/>
</dbReference>
<dbReference type="InterPro" id="IPR011706">
    <property type="entry name" value="Cu-oxidase_C"/>
</dbReference>
<dbReference type="SUPFAM" id="SSF49503">
    <property type="entry name" value="Cupredoxins"/>
    <property type="match status" value="2"/>
</dbReference>
<evidence type="ECO:0008006" key="7">
    <source>
        <dbReference type="Google" id="ProtNLM"/>
    </source>
</evidence>
<dbReference type="Pfam" id="PF07731">
    <property type="entry name" value="Cu-oxidase_2"/>
    <property type="match status" value="1"/>
</dbReference>
<dbReference type="EMBL" id="DRXH01000018">
    <property type="protein sequence ID" value="HHM43756.1"/>
    <property type="molecule type" value="Genomic_DNA"/>
</dbReference>
<evidence type="ECO:0000259" key="5">
    <source>
        <dbReference type="Pfam" id="PF07732"/>
    </source>
</evidence>
<dbReference type="PANTHER" id="PTHR11709">
    <property type="entry name" value="MULTI-COPPER OXIDASE"/>
    <property type="match status" value="1"/>
</dbReference>
<accession>A0A7J3VT09</accession>
<feature type="domain" description="Plastocyanin-like" evidence="4">
    <location>
        <begin position="242"/>
        <end position="335"/>
    </location>
</feature>
<protein>
    <recommendedName>
        <fullName evidence="7">Copper oxidase</fullName>
    </recommendedName>
</protein>
<feature type="domain" description="Plastocyanin-like" evidence="5">
    <location>
        <begin position="61"/>
        <end position="174"/>
    </location>
</feature>
<dbReference type="InterPro" id="IPR011707">
    <property type="entry name" value="Cu-oxidase-like_N"/>
</dbReference>
<evidence type="ECO:0000313" key="6">
    <source>
        <dbReference type="EMBL" id="HHM43756.1"/>
    </source>
</evidence>
<comment type="caution">
    <text evidence="6">The sequence shown here is derived from an EMBL/GenBank/DDBJ whole genome shotgun (WGS) entry which is preliminary data.</text>
</comment>
<dbReference type="InterPro" id="IPR045087">
    <property type="entry name" value="Cu-oxidase_fam"/>
</dbReference>
<gene>
    <name evidence="6" type="ORF">ENM31_00465</name>
</gene>
<dbReference type="PROSITE" id="PS00079">
    <property type="entry name" value="MULTICOPPER_OXIDASE1"/>
    <property type="match status" value="1"/>
</dbReference>